<feature type="compositionally biased region" description="Basic and acidic residues" evidence="1">
    <location>
        <begin position="1"/>
        <end position="16"/>
    </location>
</feature>
<dbReference type="AlphaFoldDB" id="A0A239FW48"/>
<feature type="compositionally biased region" description="Low complexity" evidence="1">
    <location>
        <begin position="37"/>
        <end position="46"/>
    </location>
</feature>
<proteinExistence type="predicted"/>
<feature type="transmembrane region" description="Helical" evidence="2">
    <location>
        <begin position="97"/>
        <end position="119"/>
    </location>
</feature>
<dbReference type="OrthoDB" id="5171428at2"/>
<feature type="transmembrane region" description="Helical" evidence="2">
    <location>
        <begin position="375"/>
        <end position="395"/>
    </location>
</feature>
<keyword evidence="4" id="KW-0378">Hydrolase</keyword>
<feature type="transmembrane region" description="Helical" evidence="2">
    <location>
        <begin position="268"/>
        <end position="287"/>
    </location>
</feature>
<feature type="transmembrane region" description="Helical" evidence="2">
    <location>
        <begin position="302"/>
        <end position="320"/>
    </location>
</feature>
<evidence type="ECO:0000313" key="4">
    <source>
        <dbReference type="EMBL" id="SNS60738.1"/>
    </source>
</evidence>
<dbReference type="Proteomes" id="UP000198362">
    <property type="component" value="Unassembled WGS sequence"/>
</dbReference>
<dbReference type="GO" id="GO:0016787">
    <property type="term" value="F:hydrolase activity"/>
    <property type="evidence" value="ECO:0007669"/>
    <property type="project" value="UniProtKB-KW"/>
</dbReference>
<feature type="transmembrane region" description="Helical" evidence="2">
    <location>
        <begin position="140"/>
        <end position="157"/>
    </location>
</feature>
<feature type="transmembrane region" description="Helical" evidence="2">
    <location>
        <begin position="347"/>
        <end position="369"/>
    </location>
</feature>
<evidence type="ECO:0000256" key="2">
    <source>
        <dbReference type="SAM" id="Phobius"/>
    </source>
</evidence>
<protein>
    <submittedName>
        <fullName evidence="4">Peptidoglycan/LPS O-acetylase OafA/YrhL, contains acyltransferase and SGNH-hydrolase domains</fullName>
    </submittedName>
</protein>
<dbReference type="Pfam" id="PF01757">
    <property type="entry name" value="Acyl_transf_3"/>
    <property type="match status" value="1"/>
</dbReference>
<keyword evidence="2" id="KW-0812">Transmembrane</keyword>
<name>A0A239FW48_9ACTN</name>
<keyword evidence="5" id="KW-1185">Reference proteome</keyword>
<evidence type="ECO:0000259" key="3">
    <source>
        <dbReference type="Pfam" id="PF01757"/>
    </source>
</evidence>
<feature type="transmembrane region" description="Helical" evidence="2">
    <location>
        <begin position="188"/>
        <end position="206"/>
    </location>
</feature>
<organism evidence="4 5">
    <name type="scientific">Asanoa hainanensis</name>
    <dbReference type="NCBI Taxonomy" id="560556"/>
    <lineage>
        <taxon>Bacteria</taxon>
        <taxon>Bacillati</taxon>
        <taxon>Actinomycetota</taxon>
        <taxon>Actinomycetes</taxon>
        <taxon>Micromonosporales</taxon>
        <taxon>Micromonosporaceae</taxon>
        <taxon>Asanoa</taxon>
    </lineage>
</organism>
<sequence length="409" mass="45641">MTDRKAFPRPGYERPRRGSARGYGRPVTAREDDWVGPPRYHTATAAPPAPPRQPEPTVWARATAGREQAPENGRDRWFDFLRAAAILRVVLYHMFPVAWLGLGFPAMGVMFALGGSLMARSVDRSATRAVRGRVRRLLPALWLLAAVLVPAMLLLGWDDRPRWPELLLWLLPIAEPPASAWAEPVSGVLWYLVTYLWLVLLSPLLLRFYRKARLLTVLAPLAILPLYQLAPWPFGDRSASVVEDVLTFAACWLLGFAHRDGDLRRLRLPTVLAISVVATFGAVGWVLTHHGAGGVDLGESPVAYAVYSIGFVLVLLRLAPRMDWLTRRRRADAAVTLLNSRAVTIYLWHNAAITAAFPLGDLLRVWVFGDTIAEVGYTAIGLWLLVMVVMHVGWVEDLAARRRPRLLPT</sequence>
<accession>A0A239FW48</accession>
<keyword evidence="2" id="KW-1133">Transmembrane helix</keyword>
<feature type="region of interest" description="Disordered" evidence="1">
    <location>
        <begin position="1"/>
        <end position="57"/>
    </location>
</feature>
<reference evidence="4 5" key="1">
    <citation type="submission" date="2017-06" db="EMBL/GenBank/DDBJ databases">
        <authorList>
            <person name="Kim H.J."/>
            <person name="Triplett B.A."/>
        </authorList>
    </citation>
    <scope>NUCLEOTIDE SEQUENCE [LARGE SCALE GENOMIC DNA]</scope>
    <source>
        <strain evidence="4 5">CGMCC 4.5593</strain>
    </source>
</reference>
<keyword evidence="2" id="KW-0472">Membrane</keyword>
<gene>
    <name evidence="4" type="ORF">SAMN05421812_10191</name>
</gene>
<dbReference type="InterPro" id="IPR002656">
    <property type="entry name" value="Acyl_transf_3_dom"/>
</dbReference>
<dbReference type="GO" id="GO:0016747">
    <property type="term" value="F:acyltransferase activity, transferring groups other than amino-acyl groups"/>
    <property type="evidence" value="ECO:0007669"/>
    <property type="project" value="InterPro"/>
</dbReference>
<evidence type="ECO:0000313" key="5">
    <source>
        <dbReference type="Proteomes" id="UP000198362"/>
    </source>
</evidence>
<keyword evidence="4" id="KW-0808">Transferase</keyword>
<evidence type="ECO:0000256" key="1">
    <source>
        <dbReference type="SAM" id="MobiDB-lite"/>
    </source>
</evidence>
<keyword evidence="4" id="KW-0012">Acyltransferase</keyword>
<feature type="domain" description="Acyltransferase 3" evidence="3">
    <location>
        <begin position="76"/>
        <end position="389"/>
    </location>
</feature>
<dbReference type="EMBL" id="FZPH01000001">
    <property type="protein sequence ID" value="SNS60738.1"/>
    <property type="molecule type" value="Genomic_DNA"/>
</dbReference>